<dbReference type="EMBL" id="JABXXP010000003">
    <property type="protein sequence ID" value="NVN09726.1"/>
    <property type="molecule type" value="Genomic_DNA"/>
</dbReference>
<dbReference type="PIRSF" id="PIRSF039032">
    <property type="entry name" value="HigB-2"/>
    <property type="match status" value="1"/>
</dbReference>
<organism evidence="1 2">
    <name type="scientific">Nguyenibacter vanlangensis</name>
    <dbReference type="NCBI Taxonomy" id="1216886"/>
    <lineage>
        <taxon>Bacteria</taxon>
        <taxon>Pseudomonadati</taxon>
        <taxon>Pseudomonadota</taxon>
        <taxon>Alphaproteobacteria</taxon>
        <taxon>Acetobacterales</taxon>
        <taxon>Acetobacteraceae</taxon>
        <taxon>Nguyenibacter</taxon>
    </lineage>
</organism>
<evidence type="ECO:0000313" key="2">
    <source>
        <dbReference type="Proteomes" id="UP000534870"/>
    </source>
</evidence>
<evidence type="ECO:0000313" key="1">
    <source>
        <dbReference type="EMBL" id="NVN09726.1"/>
    </source>
</evidence>
<reference evidence="1 2" key="1">
    <citation type="submission" date="2020-06" db="EMBL/GenBank/DDBJ databases">
        <title>Description of novel acetic acid bacteria.</title>
        <authorList>
            <person name="Sombolestani A."/>
        </authorList>
    </citation>
    <scope>NUCLEOTIDE SEQUENCE [LARGE SCALE GENOMIC DNA]</scope>
    <source>
        <strain evidence="1 2">LMG 31431</strain>
    </source>
</reference>
<comment type="caution">
    <text evidence="1">The sequence shown here is derived from an EMBL/GenBank/DDBJ whole genome shotgun (WGS) entry which is preliminary data.</text>
</comment>
<dbReference type="InterPro" id="IPR009387">
    <property type="entry name" value="HigB-2"/>
</dbReference>
<name>A0A7Y7ISW6_9PROT</name>
<gene>
    <name evidence="1" type="ORF">HUK84_00930</name>
</gene>
<protein>
    <submittedName>
        <fullName evidence="1">Type II toxin-antitoxin system RelE/ParE family toxin</fullName>
    </submittedName>
</protein>
<accession>A0A7Y7ISW6</accession>
<dbReference type="Proteomes" id="UP000534870">
    <property type="component" value="Unassembled WGS sequence"/>
</dbReference>
<proteinExistence type="predicted"/>
<sequence>MESDSLHAVCELQSFRRSAFDAGMTEDDIARVVNIVAANPQAGDVMKGTGGCRKLRISGRGRGKSGGYRTITFFGGDDLPVFLITVFSKGERANLTKSEQNALSVISGQIIESYQKKVVKVGIGA</sequence>
<dbReference type="Pfam" id="PF06296">
    <property type="entry name" value="RelE"/>
    <property type="match status" value="1"/>
</dbReference>
<dbReference type="AlphaFoldDB" id="A0A7Y7ISW6"/>
<dbReference type="RefSeq" id="WP_176638524.1">
    <property type="nucleotide sequence ID" value="NZ_JABXXP010000003.1"/>
</dbReference>